<feature type="transmembrane region" description="Helical" evidence="1">
    <location>
        <begin position="72"/>
        <end position="93"/>
    </location>
</feature>
<keyword evidence="1" id="KW-0812">Transmembrane</keyword>
<proteinExistence type="predicted"/>
<dbReference type="Pfam" id="PF25767">
    <property type="entry name" value="ARM_TBCD_2nd"/>
    <property type="match status" value="1"/>
</dbReference>
<keyword evidence="1" id="KW-0472">Membrane</keyword>
<comment type="caution">
    <text evidence="3">The sequence shown here is derived from an EMBL/GenBank/DDBJ whole genome shotgun (WGS) entry which is preliminary data.</text>
</comment>
<dbReference type="GO" id="GO:0005096">
    <property type="term" value="F:GTPase activator activity"/>
    <property type="evidence" value="ECO:0007669"/>
    <property type="project" value="InterPro"/>
</dbReference>
<evidence type="ECO:0000256" key="1">
    <source>
        <dbReference type="SAM" id="Phobius"/>
    </source>
</evidence>
<dbReference type="GO" id="GO:0048487">
    <property type="term" value="F:beta-tubulin binding"/>
    <property type="evidence" value="ECO:0007669"/>
    <property type="project" value="InterPro"/>
</dbReference>
<dbReference type="GO" id="GO:0000226">
    <property type="term" value="P:microtubule cytoskeleton organization"/>
    <property type="evidence" value="ECO:0007669"/>
    <property type="project" value="TreeGrafter"/>
</dbReference>
<accession>X6MQV5</accession>
<dbReference type="OrthoDB" id="10253476at2759"/>
<dbReference type="EMBL" id="ASPP01018449">
    <property type="protein sequence ID" value="ETO16244.1"/>
    <property type="molecule type" value="Genomic_DNA"/>
</dbReference>
<dbReference type="InterPro" id="IPR016024">
    <property type="entry name" value="ARM-type_fold"/>
</dbReference>
<keyword evidence="1" id="KW-1133">Transmembrane helix</keyword>
<dbReference type="AlphaFoldDB" id="X6MQV5"/>
<dbReference type="PANTHER" id="PTHR12658:SF0">
    <property type="entry name" value="TUBULIN-SPECIFIC CHAPERONE D"/>
    <property type="match status" value="1"/>
</dbReference>
<feature type="transmembrane region" description="Helical" evidence="1">
    <location>
        <begin position="205"/>
        <end position="224"/>
    </location>
</feature>
<dbReference type="InterPro" id="IPR033162">
    <property type="entry name" value="TBCD"/>
</dbReference>
<dbReference type="Proteomes" id="UP000023152">
    <property type="component" value="Unassembled WGS sequence"/>
</dbReference>
<sequence>MAVFDREIHCRRAACAAFQENVGRQGNFPHGIEINTKADYWTVGLIHNAYLKVSKFIAQFISYDRSFGIPQITALVIFFSHVLMLYFVFVFFFEKKKRELKIRKLAGEALYELVDLEPIYVRDKILPFLVTSKFDLYFYLLVFFHANTNKIEHVESQHLFERHGAVYGIGKILHRLYELKVPLIPANETLDKDLYTKVCAKKWKACLFINCYLFICLFVCFIYVNGRVKPIRNLIITIEKTRGYRGRGGEYVREAACLLLEAIAATKFDLSEKAIDRYQQEIDENLRIPQDFVQEVCLSWTSIRIILYFGHIITCHQYCIQMVQAAAKALRALSREYYSQMSDQVQRVQDITLKWCGQLSKEIIASVTRGYAKGLGCLAKPLLLPCLKTVIDTLISKSLLTKNNDTRDYVTRQMCVLSLADIVEMIGIDNYQYDWKSEDQKNEDVDELAALGIADVTKHEPSRNPHILIEDEKFAFQFDRCMFATIYPLCIYVLSKKNKQINNNESKYGKLIIV</sequence>
<name>X6MQV5_RETFI</name>
<feature type="domain" description="Tubulin-folding cofactor D ARM repeats" evidence="2">
    <location>
        <begin position="2"/>
        <end position="32"/>
    </location>
</feature>
<dbReference type="GO" id="GO:0007021">
    <property type="term" value="P:tubulin complex assembly"/>
    <property type="evidence" value="ECO:0007669"/>
    <property type="project" value="InterPro"/>
</dbReference>
<dbReference type="PANTHER" id="PTHR12658">
    <property type="entry name" value="BETA-TUBULIN COFACTOR D"/>
    <property type="match status" value="1"/>
</dbReference>
<gene>
    <name evidence="3" type="ORF">RFI_21110</name>
</gene>
<evidence type="ECO:0000313" key="4">
    <source>
        <dbReference type="Proteomes" id="UP000023152"/>
    </source>
</evidence>
<evidence type="ECO:0000259" key="2">
    <source>
        <dbReference type="Pfam" id="PF25767"/>
    </source>
</evidence>
<keyword evidence="4" id="KW-1185">Reference proteome</keyword>
<dbReference type="InterPro" id="IPR058033">
    <property type="entry name" value="ARM_TBCD_2nd"/>
</dbReference>
<protein>
    <recommendedName>
        <fullName evidence="2">Tubulin-folding cofactor D ARM repeats domain-containing protein</fullName>
    </recommendedName>
</protein>
<reference evidence="3 4" key="1">
    <citation type="journal article" date="2013" name="Curr. Biol.">
        <title>The Genome of the Foraminiferan Reticulomyxa filosa.</title>
        <authorList>
            <person name="Glockner G."/>
            <person name="Hulsmann N."/>
            <person name="Schleicher M."/>
            <person name="Noegel A.A."/>
            <person name="Eichinger L."/>
            <person name="Gallinger C."/>
            <person name="Pawlowski J."/>
            <person name="Sierra R."/>
            <person name="Euteneuer U."/>
            <person name="Pillet L."/>
            <person name="Moustafa A."/>
            <person name="Platzer M."/>
            <person name="Groth M."/>
            <person name="Szafranski K."/>
            <person name="Schliwa M."/>
        </authorList>
    </citation>
    <scope>NUCLEOTIDE SEQUENCE [LARGE SCALE GENOMIC DNA]</scope>
</reference>
<dbReference type="GO" id="GO:0007023">
    <property type="term" value="P:post-chaperonin tubulin folding pathway"/>
    <property type="evidence" value="ECO:0007669"/>
    <property type="project" value="InterPro"/>
</dbReference>
<organism evidence="3 4">
    <name type="scientific">Reticulomyxa filosa</name>
    <dbReference type="NCBI Taxonomy" id="46433"/>
    <lineage>
        <taxon>Eukaryota</taxon>
        <taxon>Sar</taxon>
        <taxon>Rhizaria</taxon>
        <taxon>Retaria</taxon>
        <taxon>Foraminifera</taxon>
        <taxon>Monothalamids</taxon>
        <taxon>Reticulomyxidae</taxon>
        <taxon>Reticulomyxa</taxon>
    </lineage>
</organism>
<dbReference type="SUPFAM" id="SSF48371">
    <property type="entry name" value="ARM repeat"/>
    <property type="match status" value="1"/>
</dbReference>
<evidence type="ECO:0000313" key="3">
    <source>
        <dbReference type="EMBL" id="ETO16244.1"/>
    </source>
</evidence>